<dbReference type="InterPro" id="IPR012340">
    <property type="entry name" value="NA-bd_OB-fold"/>
</dbReference>
<dbReference type="Pfam" id="PF17849">
    <property type="entry name" value="OB_Dis3"/>
    <property type="match status" value="1"/>
</dbReference>
<dbReference type="STRING" id="2512241.A0A553I0K1"/>
<keyword evidence="19" id="KW-1185">Reference proteome</keyword>
<dbReference type="Pfam" id="PF17216">
    <property type="entry name" value="Rrp44_CSD1"/>
    <property type="match status" value="1"/>
</dbReference>
<evidence type="ECO:0000256" key="12">
    <source>
        <dbReference type="ARBA" id="ARBA00022884"/>
    </source>
</evidence>
<evidence type="ECO:0000256" key="11">
    <source>
        <dbReference type="ARBA" id="ARBA00022839"/>
    </source>
</evidence>
<evidence type="ECO:0000256" key="3">
    <source>
        <dbReference type="ARBA" id="ARBA00004604"/>
    </source>
</evidence>
<dbReference type="GO" id="GO:0071031">
    <property type="term" value="P:nuclear mRNA surveillance of mRNA 3'-end processing"/>
    <property type="evidence" value="ECO:0007669"/>
    <property type="project" value="TreeGrafter"/>
</dbReference>
<reference evidence="19" key="1">
    <citation type="submission" date="2019-06" db="EMBL/GenBank/DDBJ databases">
        <title>Draft genome sequence of the griseofulvin-producing fungus Xylaria cubensis strain G536.</title>
        <authorList>
            <person name="Mead M.E."/>
            <person name="Raja H.A."/>
            <person name="Steenwyk J.L."/>
            <person name="Knowles S.L."/>
            <person name="Oberlies N.H."/>
            <person name="Rokas A."/>
        </authorList>
    </citation>
    <scope>NUCLEOTIDE SEQUENCE [LARGE SCALE GENOMIC DNA]</scope>
    <source>
        <strain evidence="19">G536</strain>
    </source>
</reference>
<dbReference type="SMART" id="SM00955">
    <property type="entry name" value="RNB"/>
    <property type="match status" value="1"/>
</dbReference>
<evidence type="ECO:0000256" key="14">
    <source>
        <dbReference type="ARBA" id="ARBA00077930"/>
    </source>
</evidence>
<keyword evidence="7" id="KW-0540">Nuclease</keyword>
<dbReference type="CDD" id="cd09862">
    <property type="entry name" value="PIN_Rrp44-like"/>
    <property type="match status" value="1"/>
</dbReference>
<dbReference type="GO" id="GO:0000176">
    <property type="term" value="C:nuclear exosome (RNase complex)"/>
    <property type="evidence" value="ECO:0007669"/>
    <property type="project" value="TreeGrafter"/>
</dbReference>
<comment type="similarity">
    <text evidence="4 16">Belongs to the RNR ribonuclease family.</text>
</comment>
<dbReference type="InterPro" id="IPR029060">
    <property type="entry name" value="PIN-like_dom_sf"/>
</dbReference>
<dbReference type="Pfam" id="PF17215">
    <property type="entry name" value="Rrp44_S1"/>
    <property type="match status" value="1"/>
</dbReference>
<dbReference type="Gene3D" id="2.40.50.140">
    <property type="entry name" value="Nucleic acid-binding proteins"/>
    <property type="match status" value="1"/>
</dbReference>
<dbReference type="Gene3D" id="3.40.50.1010">
    <property type="entry name" value="5'-nuclease"/>
    <property type="match status" value="1"/>
</dbReference>
<feature type="domain" description="S1 motif" evidence="17">
    <location>
        <begin position="952"/>
        <end position="1048"/>
    </location>
</feature>
<dbReference type="GO" id="GO:0016075">
    <property type="term" value="P:rRNA catabolic process"/>
    <property type="evidence" value="ECO:0007669"/>
    <property type="project" value="TreeGrafter"/>
</dbReference>
<keyword evidence="13" id="KW-0539">Nucleus</keyword>
<name>A0A553I0K1_9PEZI</name>
<dbReference type="InterPro" id="IPR001900">
    <property type="entry name" value="RNase_II/R"/>
</dbReference>
<dbReference type="Proteomes" id="UP000319160">
    <property type="component" value="Unassembled WGS sequence"/>
</dbReference>
<dbReference type="FunFam" id="3.40.50.1010:FF:000010">
    <property type="entry name" value="Exosome complex exonuclease DIS3"/>
    <property type="match status" value="1"/>
</dbReference>
<comment type="cofactor">
    <cofactor evidence="1">
        <name>Mg(2+)</name>
        <dbReference type="ChEBI" id="CHEBI:18420"/>
    </cofactor>
</comment>
<evidence type="ECO:0000256" key="8">
    <source>
        <dbReference type="ARBA" id="ARBA00022759"/>
    </source>
</evidence>
<dbReference type="InterPro" id="IPR050180">
    <property type="entry name" value="RNR_Ribonuclease"/>
</dbReference>
<keyword evidence="12" id="KW-0694">RNA-binding</keyword>
<dbReference type="GO" id="GO:0071034">
    <property type="term" value="P:CUT catabolic process"/>
    <property type="evidence" value="ECO:0007669"/>
    <property type="project" value="UniProtKB-ARBA"/>
</dbReference>
<evidence type="ECO:0000256" key="5">
    <source>
        <dbReference type="ARBA" id="ARBA00022490"/>
    </source>
</evidence>
<evidence type="ECO:0000256" key="9">
    <source>
        <dbReference type="ARBA" id="ARBA00022801"/>
    </source>
</evidence>
<dbReference type="InterPro" id="IPR002716">
    <property type="entry name" value="PIN_dom"/>
</dbReference>
<evidence type="ECO:0000256" key="13">
    <source>
        <dbReference type="ARBA" id="ARBA00023242"/>
    </source>
</evidence>
<dbReference type="GO" id="GO:0005730">
    <property type="term" value="C:nucleolus"/>
    <property type="evidence" value="ECO:0007669"/>
    <property type="project" value="UniProtKB-SubCell"/>
</dbReference>
<dbReference type="PANTHER" id="PTHR23355:SF35">
    <property type="entry name" value="EXOSOME COMPLEX EXONUCLEASE RRP44"/>
    <property type="match status" value="1"/>
</dbReference>
<dbReference type="GO" id="GO:0000177">
    <property type="term" value="C:cytoplasmic exosome (RNase complex)"/>
    <property type="evidence" value="ECO:0007669"/>
    <property type="project" value="TreeGrafter"/>
</dbReference>
<dbReference type="Pfam" id="PF00773">
    <property type="entry name" value="RNB"/>
    <property type="match status" value="1"/>
</dbReference>
<dbReference type="PANTHER" id="PTHR23355">
    <property type="entry name" value="RIBONUCLEASE"/>
    <property type="match status" value="1"/>
</dbReference>
<evidence type="ECO:0000256" key="10">
    <source>
        <dbReference type="ARBA" id="ARBA00022835"/>
    </source>
</evidence>
<sequence length="1049" mass="117995">MQGRSLSEVASNRFVSKAELNVNFGGMRTDQCGPLTAATAILDTLNSKLPKNFNSSTVIETSTMTSLKRSVNTDPLSSNLSSKVYVRSTKSGKVQKIVREVYLRQDIPCSSRLCSNCLASAPRSAAGVVSPFVLSDRPAGTKAYPQGHYLVPDTNALLNAMDLFEQGSAFFDVIILQTVLEELRNRSLPLYNRLIGLTKSQEKRFYVFFNEFRLETYVNREQDESINDRNDRAVRRAVKWYNDHLGQTKSKSIPVTVMLSDDRGNLEKAKQENVPGIRLRDYVSGLKDAERLLDMIAESQERVTSKEKKTEFFYPEYFSLSKMMTGVKSGMLHQGMFNVSPYNYLEGSIKVPAFPKPLIILGRDNINRSVDGDVVVVEVLPQDQWKAPSTKIIEEEAITKNENADNDEGAVDVVTEKERRALQEEVKKTQGQTTEGRPQPTAKVVGVIKRNWRQYVGHVDPSSVSQTARQGRKQESVFLIPMDKKIPKIRIRTRQAGELLGNRILVTIDSWDRESRHPVGHFVRSLGELETKAAETEALLLEYDVQYRPFPKTVLDCLPKEGHDWKVPASTDDPGWKDREDLRGLLICSIDPVGCQDIDDALHAKPLPNGNYEVGVHIADVSHFVKPANAMDMEASIRGTTVYLVDKRIDMLPMLLGTDLCSLKPYVERYAFSVLWELSPSADIVDVRFTKSVIKSREAFSYEQAQLRIDDASQQDDLTNGMRTLLMLSKKLKQKRMDAGALSLSSPEVKVQMESETSDPIDVKTKELLDTNSLVEEFMLLANISVARKIYEVFPQTAILRRHGAPPKTNFDELANQLKVKRGLELRFDSSKALADSLDACVAEGEPFFNTLVRIMATRCMMSAEYFCAGTQSFPEFRHYGLASEIYTHFTSPIRRYADLVAHRQLAAAIGYEAMHPAVRARGRLEAVCKNINVRHRNAQLAGRASVAYYVGQSLKGRVAEEDAFVMRIFSNGFVVLVPRFGIEGLIRLRDLAEPEPESVFDAEEYVLRLSGSYETSVELFQKVRVRIRDVKDEATGKRGAKMELVRAV</sequence>
<dbReference type="GO" id="GO:0006364">
    <property type="term" value="P:rRNA processing"/>
    <property type="evidence" value="ECO:0007669"/>
    <property type="project" value="UniProtKB-KW"/>
</dbReference>
<keyword evidence="8" id="KW-0255">Endonuclease</keyword>
<dbReference type="AlphaFoldDB" id="A0A553I0K1"/>
<keyword evidence="9" id="KW-0378">Hydrolase</keyword>
<dbReference type="FunFam" id="2.40.50.690:FF:000005">
    <property type="entry name" value="Exosome complex exonuclease dis3"/>
    <property type="match status" value="1"/>
</dbReference>
<evidence type="ECO:0000256" key="4">
    <source>
        <dbReference type="ARBA" id="ARBA00005785"/>
    </source>
</evidence>
<keyword evidence="10" id="KW-0271">Exosome</keyword>
<gene>
    <name evidence="18" type="ORF">FHL15_005405</name>
</gene>
<dbReference type="GO" id="GO:0000175">
    <property type="term" value="F:3'-5'-RNA exonuclease activity"/>
    <property type="evidence" value="ECO:0007669"/>
    <property type="project" value="UniProtKB-ARBA"/>
</dbReference>
<dbReference type="FunFam" id="2.40.50.700:FF:000001">
    <property type="entry name" value="Exosome complex exonuclease exoribonuclease (Rrp44)"/>
    <property type="match status" value="1"/>
</dbReference>
<comment type="subcellular location">
    <subcellularLocation>
        <location evidence="2">Cytoplasm</location>
    </subcellularLocation>
    <subcellularLocation>
        <location evidence="3">Nucleus</location>
        <location evidence="3">Nucleolus</location>
    </subcellularLocation>
</comment>
<comment type="caution">
    <text evidence="18">The sequence shown here is derived from an EMBL/GenBank/DDBJ whole genome shotgun (WGS) entry which is preliminary data.</text>
</comment>
<evidence type="ECO:0000256" key="16">
    <source>
        <dbReference type="RuleBase" id="RU003901"/>
    </source>
</evidence>
<dbReference type="InterPro" id="IPR041505">
    <property type="entry name" value="Dis3_CSD2"/>
</dbReference>
<dbReference type="Gene3D" id="2.40.50.700">
    <property type="match status" value="1"/>
</dbReference>
<dbReference type="InterPro" id="IPR033771">
    <property type="entry name" value="Rrp44_CSD1"/>
</dbReference>
<protein>
    <recommendedName>
        <fullName evidence="15">Chromosome disjunction protein 3</fullName>
    </recommendedName>
    <alternativeName>
        <fullName evidence="14">Ribosomal RNA-processing protein 44</fullName>
    </alternativeName>
</protein>
<keyword evidence="11" id="KW-0269">Exonuclease</keyword>
<dbReference type="PROSITE" id="PS01175">
    <property type="entry name" value="RIBONUCLEASE_II"/>
    <property type="match status" value="1"/>
</dbReference>
<dbReference type="InterPro" id="IPR022966">
    <property type="entry name" value="RNase_II/R_CS"/>
</dbReference>
<dbReference type="SUPFAM" id="SSF88723">
    <property type="entry name" value="PIN domain-like"/>
    <property type="match status" value="1"/>
</dbReference>
<dbReference type="EMBL" id="VFLP01000027">
    <property type="protein sequence ID" value="TRX93729.1"/>
    <property type="molecule type" value="Genomic_DNA"/>
</dbReference>
<dbReference type="GO" id="GO:0003723">
    <property type="term" value="F:RNA binding"/>
    <property type="evidence" value="ECO:0007669"/>
    <property type="project" value="UniProtKB-KW"/>
</dbReference>
<dbReference type="InterPro" id="IPR033770">
    <property type="entry name" value="RRP44_S1"/>
</dbReference>
<dbReference type="SUPFAM" id="SSF50249">
    <property type="entry name" value="Nucleic acid-binding proteins"/>
    <property type="match status" value="3"/>
</dbReference>
<dbReference type="Pfam" id="PF13638">
    <property type="entry name" value="PIN_4"/>
    <property type="match status" value="1"/>
</dbReference>
<dbReference type="InterPro" id="IPR003029">
    <property type="entry name" value="S1_domain"/>
</dbReference>
<dbReference type="OrthoDB" id="372421at2759"/>
<dbReference type="GO" id="GO:0004519">
    <property type="term" value="F:endonuclease activity"/>
    <property type="evidence" value="ECO:0007669"/>
    <property type="project" value="UniProtKB-KW"/>
</dbReference>
<evidence type="ECO:0000256" key="2">
    <source>
        <dbReference type="ARBA" id="ARBA00004496"/>
    </source>
</evidence>
<keyword evidence="5" id="KW-0963">Cytoplasm</keyword>
<evidence type="ECO:0000313" key="18">
    <source>
        <dbReference type="EMBL" id="TRX93729.1"/>
    </source>
</evidence>
<evidence type="ECO:0000259" key="17">
    <source>
        <dbReference type="PROSITE" id="PS50126"/>
    </source>
</evidence>
<proteinExistence type="inferred from homology"/>
<evidence type="ECO:0000256" key="1">
    <source>
        <dbReference type="ARBA" id="ARBA00001946"/>
    </source>
</evidence>
<dbReference type="Gene3D" id="2.40.50.690">
    <property type="match status" value="1"/>
</dbReference>
<dbReference type="SMART" id="SM00670">
    <property type="entry name" value="PINc"/>
    <property type="match status" value="1"/>
</dbReference>
<accession>A0A553I0K1</accession>
<evidence type="ECO:0000256" key="6">
    <source>
        <dbReference type="ARBA" id="ARBA00022552"/>
    </source>
</evidence>
<evidence type="ECO:0000313" key="19">
    <source>
        <dbReference type="Proteomes" id="UP000319160"/>
    </source>
</evidence>
<dbReference type="PROSITE" id="PS50126">
    <property type="entry name" value="S1"/>
    <property type="match status" value="1"/>
</dbReference>
<evidence type="ECO:0000256" key="15">
    <source>
        <dbReference type="ARBA" id="ARBA00081547"/>
    </source>
</evidence>
<evidence type="ECO:0000256" key="7">
    <source>
        <dbReference type="ARBA" id="ARBA00022722"/>
    </source>
</evidence>
<organism evidence="18 19">
    <name type="scientific">Xylaria flabelliformis</name>
    <dbReference type="NCBI Taxonomy" id="2512241"/>
    <lineage>
        <taxon>Eukaryota</taxon>
        <taxon>Fungi</taxon>
        <taxon>Dikarya</taxon>
        <taxon>Ascomycota</taxon>
        <taxon>Pezizomycotina</taxon>
        <taxon>Sordariomycetes</taxon>
        <taxon>Xylariomycetidae</taxon>
        <taxon>Xylariales</taxon>
        <taxon>Xylariaceae</taxon>
        <taxon>Xylaria</taxon>
    </lineage>
</organism>
<keyword evidence="6" id="KW-0698">rRNA processing</keyword>